<dbReference type="Pfam" id="PF12311">
    <property type="entry name" value="DUF3632"/>
    <property type="match status" value="1"/>
</dbReference>
<dbReference type="PANTHER" id="PTHR38797:SF7">
    <property type="entry name" value="TRANSCRIPTION FACTOR DOMAIN-CONTAINING PROTEIN"/>
    <property type="match status" value="1"/>
</dbReference>
<dbReference type="InterPro" id="IPR022085">
    <property type="entry name" value="OpdG"/>
</dbReference>
<dbReference type="EMBL" id="CP023324">
    <property type="protein sequence ID" value="ATY61627.1"/>
    <property type="molecule type" value="Genomic_DNA"/>
</dbReference>
<sequence length="323" mass="35875">MENRPAPHIVSEQSEEEQLARFLKCASIAEKHIDQEAELGDDNTLDITVESHISALTFRHIATATPMIVLEAELHHFWRTAILGASYWNPENRKHDTLIRLILQARARGTLTRPLSSVSGGQEPLSSNNRRHVLFSDGNSLWSGLPFLGTDLVQVWLDRFYQLDYANHHNQRVNLSCFVGRLLSVGIYNGPATCLLSLFRETLETDRALTSDKEVSVSHLIHALAAFIRYAKESTLSLSNGSEAPDVGTLPPSVASLGELARQSGTINVPGFSVERWKFWMSRLQELVNCGEESVATAAANCLDYVDCTSSTIYGPLENHADY</sequence>
<dbReference type="PANTHER" id="PTHR38797">
    <property type="entry name" value="NUCLEAR PORE COMPLEX PROTEIN NUP85-RELATED"/>
    <property type="match status" value="1"/>
</dbReference>
<gene>
    <name evidence="1" type="ORF">A9K55_007273</name>
</gene>
<dbReference type="OrthoDB" id="5403091at2759"/>
<organism evidence="1 2">
    <name type="scientific">Cordyceps militaris</name>
    <name type="common">Caterpillar fungus</name>
    <name type="synonym">Clavaria militaris</name>
    <dbReference type="NCBI Taxonomy" id="73501"/>
    <lineage>
        <taxon>Eukaryota</taxon>
        <taxon>Fungi</taxon>
        <taxon>Dikarya</taxon>
        <taxon>Ascomycota</taxon>
        <taxon>Pezizomycotina</taxon>
        <taxon>Sordariomycetes</taxon>
        <taxon>Hypocreomycetidae</taxon>
        <taxon>Hypocreales</taxon>
        <taxon>Cordycipitaceae</taxon>
        <taxon>Cordyceps</taxon>
    </lineage>
</organism>
<name>A0A2H4SEV6_CORMI</name>
<reference evidence="1 2" key="1">
    <citation type="journal article" date="2017" name="BMC Genomics">
        <title>Chromosome level assembly and secondary metabolite potential of the parasitic fungus Cordyceps militaris.</title>
        <authorList>
            <person name="Kramer G.J."/>
            <person name="Nodwell J.R."/>
        </authorList>
    </citation>
    <scope>NUCLEOTIDE SEQUENCE [LARGE SCALE GENOMIC DNA]</scope>
    <source>
        <strain evidence="1 2">ATCC 34164</strain>
    </source>
</reference>
<dbReference type="AlphaFoldDB" id="A0A2H4SEV6"/>
<proteinExistence type="predicted"/>
<dbReference type="VEuPathDB" id="FungiDB:A9K55_007273"/>
<protein>
    <submittedName>
        <fullName evidence="1">Uncharacterized protein</fullName>
    </submittedName>
</protein>
<accession>A0A2H4SEV6</accession>
<dbReference type="VEuPathDB" id="FungiDB:CCM_07740"/>
<evidence type="ECO:0000313" key="2">
    <source>
        <dbReference type="Proteomes" id="UP000323067"/>
    </source>
</evidence>
<dbReference type="InterPro" id="IPR053204">
    <property type="entry name" value="Oxopyrrolidines_Biosynth-assoc"/>
</dbReference>
<dbReference type="Proteomes" id="UP000323067">
    <property type="component" value="Chromosome vii"/>
</dbReference>
<evidence type="ECO:0000313" key="1">
    <source>
        <dbReference type="EMBL" id="ATY61627.1"/>
    </source>
</evidence>